<dbReference type="Proteomes" id="UP001059596">
    <property type="component" value="Chromosome 3R"/>
</dbReference>
<proteinExistence type="predicted"/>
<organism evidence="1 2">
    <name type="scientific">Drosophila gunungcola</name>
    <name type="common">fruit fly</name>
    <dbReference type="NCBI Taxonomy" id="103775"/>
    <lineage>
        <taxon>Eukaryota</taxon>
        <taxon>Metazoa</taxon>
        <taxon>Ecdysozoa</taxon>
        <taxon>Arthropoda</taxon>
        <taxon>Hexapoda</taxon>
        <taxon>Insecta</taxon>
        <taxon>Pterygota</taxon>
        <taxon>Neoptera</taxon>
        <taxon>Endopterygota</taxon>
        <taxon>Diptera</taxon>
        <taxon>Brachycera</taxon>
        <taxon>Muscomorpha</taxon>
        <taxon>Ephydroidea</taxon>
        <taxon>Drosophilidae</taxon>
        <taxon>Drosophila</taxon>
        <taxon>Sophophora</taxon>
    </lineage>
</organism>
<accession>A0A9P9Z163</accession>
<protein>
    <submittedName>
        <fullName evidence="1">Uncharacterized protein</fullName>
    </submittedName>
</protein>
<reference evidence="1" key="1">
    <citation type="journal article" date="2023" name="Genome Biol. Evol.">
        <title>Long-read-based Genome Assembly of Drosophila gunungcola Reveals Fewer Chemosensory Genes in Flower-breeding Species.</title>
        <authorList>
            <person name="Negi A."/>
            <person name="Liao B.Y."/>
            <person name="Yeh S.D."/>
        </authorList>
    </citation>
    <scope>NUCLEOTIDE SEQUENCE</scope>
    <source>
        <strain evidence="1">Sukarami</strain>
    </source>
</reference>
<name>A0A9P9Z163_9MUSC</name>
<sequence>MMSFKSEDWISQAFPLTELEQIETVDEEMNDPVKSSFYIQTMRHTLKPGGRSRPGGLKKHFHLILAWWWHPQ</sequence>
<gene>
    <name evidence="1" type="ORF">M5D96_003102</name>
</gene>
<keyword evidence="2" id="KW-1185">Reference proteome</keyword>
<evidence type="ECO:0000313" key="2">
    <source>
        <dbReference type="Proteomes" id="UP001059596"/>
    </source>
</evidence>
<comment type="caution">
    <text evidence="1">The sequence shown here is derived from an EMBL/GenBank/DDBJ whole genome shotgun (WGS) entry which is preliminary data.</text>
</comment>
<evidence type="ECO:0000313" key="1">
    <source>
        <dbReference type="EMBL" id="KAI8046886.1"/>
    </source>
</evidence>
<dbReference type="AlphaFoldDB" id="A0A9P9Z163"/>
<dbReference type="EMBL" id="JAMKOV010000001">
    <property type="protein sequence ID" value="KAI8046886.1"/>
    <property type="molecule type" value="Genomic_DNA"/>
</dbReference>